<evidence type="ECO:0000313" key="9">
    <source>
        <dbReference type="Proteomes" id="UP000318297"/>
    </source>
</evidence>
<dbReference type="PANTHER" id="PTHR42910">
    <property type="entry name" value="TRANSPORTER SCO4007-RELATED"/>
    <property type="match status" value="1"/>
</dbReference>
<dbReference type="PROSITE" id="PS50850">
    <property type="entry name" value="MFS"/>
    <property type="match status" value="1"/>
</dbReference>
<feature type="transmembrane region" description="Helical" evidence="6">
    <location>
        <begin position="33"/>
        <end position="51"/>
    </location>
</feature>
<dbReference type="AlphaFoldDB" id="A0A561E3H6"/>
<dbReference type="Pfam" id="PF07690">
    <property type="entry name" value="MFS_1"/>
    <property type="match status" value="1"/>
</dbReference>
<evidence type="ECO:0000256" key="2">
    <source>
        <dbReference type="ARBA" id="ARBA00022692"/>
    </source>
</evidence>
<dbReference type="InterPro" id="IPR020846">
    <property type="entry name" value="MFS_dom"/>
</dbReference>
<dbReference type="CDD" id="cd17324">
    <property type="entry name" value="MFS_NepI_like"/>
    <property type="match status" value="1"/>
</dbReference>
<keyword evidence="9" id="KW-1185">Reference proteome</keyword>
<dbReference type="Proteomes" id="UP000318297">
    <property type="component" value="Unassembled WGS sequence"/>
</dbReference>
<feature type="transmembrane region" description="Helical" evidence="6">
    <location>
        <begin position="157"/>
        <end position="180"/>
    </location>
</feature>
<feature type="transmembrane region" description="Helical" evidence="6">
    <location>
        <begin position="384"/>
        <end position="405"/>
    </location>
</feature>
<sequence length="421" mass="43661">MRLVSGRPDDGGVTAAEDQTARGISDSPSLPRITVLLMAVATGLAVANLYYCQPLLEVIGSSLHISAGSVGTLVTLTQVGYALGLLFVLPLGDLLERRGLIVGMSFASVIALVATATAQNASWLFVASVAVGVLSVLAQVLVPLAASLAAPEERGTIVGTVMSGLLLGILLARTVAGLLAEVGGWRAVYVVAAVLMFVLTFALRRGLPRSEPTVSASYGALLASVGRLVRTEPVLRRRMLYGAVTFAQFSVLWTALTGLLSGPPYHYSELVIGLFGLVGAAGAFAAQIAGRLADRGHATALSVAFGVLLVVSWAATAFGRHDLLPLIVGIVLLDFGVQGMQVTNQSQIYTLAGDARARVNSVYMTAYFVGGALGSWVATRVASAYGWSGVCWLGGGLAVVLVVIVTGGEWSLRRQLAAVNR</sequence>
<keyword evidence="2 6" id="KW-0812">Transmembrane</keyword>
<dbReference type="GO" id="GO:0022857">
    <property type="term" value="F:transmembrane transporter activity"/>
    <property type="evidence" value="ECO:0007669"/>
    <property type="project" value="InterPro"/>
</dbReference>
<feature type="transmembrane region" description="Helical" evidence="6">
    <location>
        <begin position="186"/>
        <end position="203"/>
    </location>
</feature>
<feature type="transmembrane region" description="Helical" evidence="6">
    <location>
        <begin position="266"/>
        <end position="286"/>
    </location>
</feature>
<dbReference type="GO" id="GO:0005886">
    <property type="term" value="C:plasma membrane"/>
    <property type="evidence" value="ECO:0007669"/>
    <property type="project" value="UniProtKB-SubCell"/>
</dbReference>
<evidence type="ECO:0000256" key="3">
    <source>
        <dbReference type="ARBA" id="ARBA00022989"/>
    </source>
</evidence>
<dbReference type="Gene3D" id="1.20.1250.20">
    <property type="entry name" value="MFS general substrate transporter like domains"/>
    <property type="match status" value="1"/>
</dbReference>
<feature type="domain" description="Major facilitator superfamily (MFS) profile" evidence="7">
    <location>
        <begin position="34"/>
        <end position="413"/>
    </location>
</feature>
<dbReference type="InterPro" id="IPR011701">
    <property type="entry name" value="MFS"/>
</dbReference>
<dbReference type="InterPro" id="IPR036259">
    <property type="entry name" value="MFS_trans_sf"/>
</dbReference>
<evidence type="ECO:0000259" key="7">
    <source>
        <dbReference type="PROSITE" id="PS50850"/>
    </source>
</evidence>
<organism evidence="8 9">
    <name type="scientific">Rudaeicoccus suwonensis</name>
    <dbReference type="NCBI Taxonomy" id="657409"/>
    <lineage>
        <taxon>Bacteria</taxon>
        <taxon>Bacillati</taxon>
        <taxon>Actinomycetota</taxon>
        <taxon>Actinomycetes</taxon>
        <taxon>Micrococcales</taxon>
        <taxon>Dermacoccaceae</taxon>
        <taxon>Rudaeicoccus</taxon>
    </lineage>
</organism>
<feature type="transmembrane region" description="Helical" evidence="6">
    <location>
        <begin position="298"/>
        <end position="317"/>
    </location>
</feature>
<gene>
    <name evidence="8" type="ORF">BKA23_2514</name>
</gene>
<comment type="subcellular location">
    <subcellularLocation>
        <location evidence="1">Cell membrane</location>
        <topology evidence="1">Multi-pass membrane protein</topology>
    </subcellularLocation>
</comment>
<feature type="transmembrane region" description="Helical" evidence="6">
    <location>
        <begin position="240"/>
        <end position="260"/>
    </location>
</feature>
<name>A0A561E3H6_9MICO</name>
<keyword evidence="3 6" id="KW-1133">Transmembrane helix</keyword>
<feature type="transmembrane region" description="Helical" evidence="6">
    <location>
        <begin position="124"/>
        <end position="145"/>
    </location>
</feature>
<proteinExistence type="predicted"/>
<protein>
    <submittedName>
        <fullName evidence="8">Putative MFS family arabinose efflux permease</fullName>
    </submittedName>
</protein>
<evidence type="ECO:0000313" key="8">
    <source>
        <dbReference type="EMBL" id="TWE10162.1"/>
    </source>
</evidence>
<accession>A0A561E3H6</accession>
<feature type="transmembrane region" description="Helical" evidence="6">
    <location>
        <begin position="100"/>
        <end position="118"/>
    </location>
</feature>
<dbReference type="OrthoDB" id="9815356at2"/>
<comment type="caution">
    <text evidence="8">The sequence shown here is derived from an EMBL/GenBank/DDBJ whole genome shotgun (WGS) entry which is preliminary data.</text>
</comment>
<evidence type="ECO:0000256" key="1">
    <source>
        <dbReference type="ARBA" id="ARBA00004651"/>
    </source>
</evidence>
<feature type="transmembrane region" description="Helical" evidence="6">
    <location>
        <begin position="361"/>
        <end position="378"/>
    </location>
</feature>
<dbReference type="PANTHER" id="PTHR42910:SF1">
    <property type="entry name" value="MAJOR FACILITATOR SUPERFAMILY (MFS) PROFILE DOMAIN-CONTAINING PROTEIN"/>
    <property type="match status" value="1"/>
</dbReference>
<keyword evidence="4 6" id="KW-0472">Membrane</keyword>
<evidence type="ECO:0000256" key="5">
    <source>
        <dbReference type="SAM" id="MobiDB-lite"/>
    </source>
</evidence>
<dbReference type="SUPFAM" id="SSF103473">
    <property type="entry name" value="MFS general substrate transporter"/>
    <property type="match status" value="1"/>
</dbReference>
<evidence type="ECO:0000256" key="6">
    <source>
        <dbReference type="SAM" id="Phobius"/>
    </source>
</evidence>
<feature type="transmembrane region" description="Helical" evidence="6">
    <location>
        <begin position="323"/>
        <end position="340"/>
    </location>
</feature>
<dbReference type="EMBL" id="VIVQ01000002">
    <property type="protein sequence ID" value="TWE10162.1"/>
    <property type="molecule type" value="Genomic_DNA"/>
</dbReference>
<evidence type="ECO:0000256" key="4">
    <source>
        <dbReference type="ARBA" id="ARBA00023136"/>
    </source>
</evidence>
<feature type="region of interest" description="Disordered" evidence="5">
    <location>
        <begin position="1"/>
        <end position="23"/>
    </location>
</feature>
<feature type="transmembrane region" description="Helical" evidence="6">
    <location>
        <begin position="63"/>
        <end position="88"/>
    </location>
</feature>
<reference evidence="8 9" key="1">
    <citation type="submission" date="2019-06" db="EMBL/GenBank/DDBJ databases">
        <title>Sequencing the genomes of 1000 actinobacteria strains.</title>
        <authorList>
            <person name="Klenk H.-P."/>
        </authorList>
    </citation>
    <scope>NUCLEOTIDE SEQUENCE [LARGE SCALE GENOMIC DNA]</scope>
    <source>
        <strain evidence="8 9">DSM 19560</strain>
    </source>
</reference>